<feature type="region of interest" description="Disordered" evidence="1">
    <location>
        <begin position="1"/>
        <end position="215"/>
    </location>
</feature>
<keyword evidence="3" id="KW-1185">Reference proteome</keyword>
<evidence type="ECO:0000256" key="1">
    <source>
        <dbReference type="SAM" id="MobiDB-lite"/>
    </source>
</evidence>
<feature type="compositionally biased region" description="Polar residues" evidence="1">
    <location>
        <begin position="328"/>
        <end position="337"/>
    </location>
</feature>
<protein>
    <submittedName>
        <fullName evidence="2">Uncharacterized protein</fullName>
    </submittedName>
</protein>
<organism evidence="2 3">
    <name type="scientific">Cyclocybe aegerita</name>
    <name type="common">Black poplar mushroom</name>
    <name type="synonym">Agrocybe aegerita</name>
    <dbReference type="NCBI Taxonomy" id="1973307"/>
    <lineage>
        <taxon>Eukaryota</taxon>
        <taxon>Fungi</taxon>
        <taxon>Dikarya</taxon>
        <taxon>Basidiomycota</taxon>
        <taxon>Agaricomycotina</taxon>
        <taxon>Agaricomycetes</taxon>
        <taxon>Agaricomycetidae</taxon>
        <taxon>Agaricales</taxon>
        <taxon>Agaricineae</taxon>
        <taxon>Bolbitiaceae</taxon>
        <taxon>Cyclocybe</taxon>
    </lineage>
</organism>
<dbReference type="Proteomes" id="UP000467700">
    <property type="component" value="Unassembled WGS sequence"/>
</dbReference>
<reference evidence="2 3" key="1">
    <citation type="submission" date="2020-01" db="EMBL/GenBank/DDBJ databases">
        <authorList>
            <person name="Gupta K D."/>
        </authorList>
    </citation>
    <scope>NUCLEOTIDE SEQUENCE [LARGE SCALE GENOMIC DNA]</scope>
</reference>
<feature type="compositionally biased region" description="Low complexity" evidence="1">
    <location>
        <begin position="270"/>
        <end position="316"/>
    </location>
</feature>
<feature type="compositionally biased region" description="Low complexity" evidence="1">
    <location>
        <begin position="145"/>
        <end position="158"/>
    </location>
</feature>
<feature type="compositionally biased region" description="Polar residues" evidence="1">
    <location>
        <begin position="28"/>
        <end position="40"/>
    </location>
</feature>
<comment type="caution">
    <text evidence="2">The sequence shown here is derived from an EMBL/GenBank/DDBJ whole genome shotgun (WGS) entry which is preliminary data.</text>
</comment>
<evidence type="ECO:0000313" key="2">
    <source>
        <dbReference type="EMBL" id="CAA7263898.1"/>
    </source>
</evidence>
<sequence>MTENNSSPRSPVDEVDHRKRIRTWASDVHQSLENENNQQRRLPGTFPSDSSGVSPRPLPSLLVHHASRHEPHGPHPQIRTQERYGPVQIVDSIDLTRDRLEAHRRPHLPHTAPADERGHPRRADGHPPFQPLCPRLPFSAPPQTSSESSSSTLISMGSLRRRRDAESDDDRVRPGVVTPSTARPLPQRPLAFPPRSHVSSPQTAHGTEESPSSRTYLLPRTVDHFLPTHAVPSQPIPLPPTLVHREPASPLQSPVHPVGAHLPISWTNRSPYSSRSASPYGGPISPRQYRPSPYAPRSSSPSFYTPPTSPYSTSPFPSHPPPPNSSSQPGTIIVTFNNAPPLPTSVAPTAARVDDRSSYSYGTTAVAGPRPSIPSQNTSPYIVVIMPPQ</sequence>
<name>A0A8S0X163_CYCAE</name>
<accession>A0A8S0X163</accession>
<evidence type="ECO:0000313" key="3">
    <source>
        <dbReference type="Proteomes" id="UP000467700"/>
    </source>
</evidence>
<feature type="region of interest" description="Disordered" evidence="1">
    <location>
        <begin position="270"/>
        <end position="337"/>
    </location>
</feature>
<feature type="compositionally biased region" description="Basic and acidic residues" evidence="1">
    <location>
        <begin position="94"/>
        <end position="103"/>
    </location>
</feature>
<proteinExistence type="predicted"/>
<gene>
    <name evidence="2" type="ORF">AAE3_LOCUS6212</name>
</gene>
<feature type="compositionally biased region" description="Polar residues" evidence="1">
    <location>
        <begin position="197"/>
        <end position="215"/>
    </location>
</feature>
<dbReference type="AlphaFoldDB" id="A0A8S0X163"/>
<feature type="compositionally biased region" description="Basic and acidic residues" evidence="1">
    <location>
        <begin position="113"/>
        <end position="125"/>
    </location>
</feature>
<dbReference type="EMBL" id="CACVBS010000042">
    <property type="protein sequence ID" value="CAA7263898.1"/>
    <property type="molecule type" value="Genomic_DNA"/>
</dbReference>